<dbReference type="PANTHER" id="PTHR35745:SF1">
    <property type="entry name" value="OS04G0513000 PROTEIN"/>
    <property type="match status" value="1"/>
</dbReference>
<dbReference type="GO" id="GO:0010027">
    <property type="term" value="P:thylakoid membrane organization"/>
    <property type="evidence" value="ECO:0007669"/>
    <property type="project" value="InterPro"/>
</dbReference>
<feature type="region of interest" description="Disordered" evidence="1">
    <location>
        <begin position="178"/>
        <end position="204"/>
    </location>
</feature>
<dbReference type="GO" id="GO:0009535">
    <property type="term" value="C:chloroplast thylakoid membrane"/>
    <property type="evidence" value="ECO:0007669"/>
    <property type="project" value="TreeGrafter"/>
</dbReference>
<dbReference type="AlphaFoldDB" id="A0AAW2ISA7"/>
<evidence type="ECO:0000313" key="2">
    <source>
        <dbReference type="EMBL" id="KAL0284253.1"/>
    </source>
</evidence>
<dbReference type="EMBL" id="JACGWK010001666">
    <property type="protein sequence ID" value="KAL0284253.1"/>
    <property type="molecule type" value="Genomic_DNA"/>
</dbReference>
<proteinExistence type="predicted"/>
<sequence length="204" mass="22516">MSSRLTAYPQPCSVFSIPRIPSRDNRTFPSNLNPLSSGLRKFPRISLRCNSTGDSGENESRTVLDAFFLGKALGEALTERIESTVGEFLSVIGRLQAEQQKQILEFQLHPELKYSASKLCFYLPENPQLFEEEVLEKARRAKEQASRDTTEAQGLASKSTAHGVSTVNHVLETTSTVSDSVISSASSTQKPTNDDPFFGLLNED</sequence>
<evidence type="ECO:0000256" key="1">
    <source>
        <dbReference type="SAM" id="MobiDB-lite"/>
    </source>
</evidence>
<accession>A0AAW2ISA7</accession>
<protein>
    <submittedName>
        <fullName evidence="2">Uncharacterized protein</fullName>
    </submittedName>
</protein>
<reference evidence="2" key="1">
    <citation type="submission" date="2020-06" db="EMBL/GenBank/DDBJ databases">
        <authorList>
            <person name="Li T."/>
            <person name="Hu X."/>
            <person name="Zhang T."/>
            <person name="Song X."/>
            <person name="Zhang H."/>
            <person name="Dai N."/>
            <person name="Sheng W."/>
            <person name="Hou X."/>
            <person name="Wei L."/>
        </authorList>
    </citation>
    <scope>NUCLEOTIDE SEQUENCE</scope>
    <source>
        <strain evidence="2">G01</strain>
        <tissue evidence="2">Leaf</tissue>
    </source>
</reference>
<dbReference type="Pfam" id="PF20711">
    <property type="entry name" value="DUF6825"/>
    <property type="match status" value="1"/>
</dbReference>
<feature type="compositionally biased region" description="Low complexity" evidence="1">
    <location>
        <begin position="178"/>
        <end position="188"/>
    </location>
</feature>
<feature type="compositionally biased region" description="Basic and acidic residues" evidence="1">
    <location>
        <begin position="140"/>
        <end position="150"/>
    </location>
</feature>
<organism evidence="2">
    <name type="scientific">Sesamum angustifolium</name>
    <dbReference type="NCBI Taxonomy" id="2727405"/>
    <lineage>
        <taxon>Eukaryota</taxon>
        <taxon>Viridiplantae</taxon>
        <taxon>Streptophyta</taxon>
        <taxon>Embryophyta</taxon>
        <taxon>Tracheophyta</taxon>
        <taxon>Spermatophyta</taxon>
        <taxon>Magnoliopsida</taxon>
        <taxon>eudicotyledons</taxon>
        <taxon>Gunneridae</taxon>
        <taxon>Pentapetalae</taxon>
        <taxon>asterids</taxon>
        <taxon>lamiids</taxon>
        <taxon>Lamiales</taxon>
        <taxon>Pedaliaceae</taxon>
        <taxon>Sesamum</taxon>
    </lineage>
</organism>
<name>A0AAW2ISA7_9LAMI</name>
<dbReference type="PANTHER" id="PTHR35745">
    <property type="entry name" value="BNACNNG14650D PROTEIN"/>
    <property type="match status" value="1"/>
</dbReference>
<comment type="caution">
    <text evidence="2">The sequence shown here is derived from an EMBL/GenBank/DDBJ whole genome shotgun (WGS) entry which is preliminary data.</text>
</comment>
<gene>
    <name evidence="2" type="ORF">Sangu_2836800</name>
</gene>
<dbReference type="InterPro" id="IPR040003">
    <property type="entry name" value="PG18-like"/>
</dbReference>
<reference evidence="2" key="2">
    <citation type="journal article" date="2024" name="Plant">
        <title>Genomic evolution and insights into agronomic trait innovations of Sesamum species.</title>
        <authorList>
            <person name="Miao H."/>
            <person name="Wang L."/>
            <person name="Qu L."/>
            <person name="Liu H."/>
            <person name="Sun Y."/>
            <person name="Le M."/>
            <person name="Wang Q."/>
            <person name="Wei S."/>
            <person name="Zheng Y."/>
            <person name="Lin W."/>
            <person name="Duan Y."/>
            <person name="Cao H."/>
            <person name="Xiong S."/>
            <person name="Wang X."/>
            <person name="Wei L."/>
            <person name="Li C."/>
            <person name="Ma Q."/>
            <person name="Ju M."/>
            <person name="Zhao R."/>
            <person name="Li G."/>
            <person name="Mu C."/>
            <person name="Tian Q."/>
            <person name="Mei H."/>
            <person name="Zhang T."/>
            <person name="Gao T."/>
            <person name="Zhang H."/>
        </authorList>
    </citation>
    <scope>NUCLEOTIDE SEQUENCE</scope>
    <source>
        <strain evidence="2">G01</strain>
    </source>
</reference>
<feature type="region of interest" description="Disordered" evidence="1">
    <location>
        <begin position="140"/>
        <end position="164"/>
    </location>
</feature>